<comment type="caution">
    <text evidence="1">The sequence shown here is derived from an EMBL/GenBank/DDBJ whole genome shotgun (WGS) entry which is preliminary data.</text>
</comment>
<sequence>MRKDIQDKMTFDLWNVDRNESSFGKLFLLTHSTRNHFDRVYLWVVVRNRFLT</sequence>
<dbReference type="Proteomes" id="UP000028483">
    <property type="component" value="Unassembled WGS sequence"/>
</dbReference>
<accession>A0A077P0T8</accession>
<dbReference type="AlphaFoldDB" id="A0A077P0T8"/>
<organism evidence="1 2">
    <name type="scientific">Xenorhabdus bovienii str. oregonense</name>
    <dbReference type="NCBI Taxonomy" id="1398202"/>
    <lineage>
        <taxon>Bacteria</taxon>
        <taxon>Pseudomonadati</taxon>
        <taxon>Pseudomonadota</taxon>
        <taxon>Gammaproteobacteria</taxon>
        <taxon>Enterobacterales</taxon>
        <taxon>Morganellaceae</taxon>
        <taxon>Xenorhabdus</taxon>
    </lineage>
</organism>
<name>A0A077P0T8_XENBV</name>
<dbReference type="HOGENOM" id="CLU_3086286_0_0_6"/>
<reference evidence="1" key="1">
    <citation type="submission" date="2013-07" db="EMBL/GenBank/DDBJ databases">
        <title>Sub-species coevolution in mutualistic symbiosis.</title>
        <authorList>
            <person name="Murfin K."/>
            <person name="Klassen J."/>
            <person name="Lee M."/>
            <person name="Forst S."/>
            <person name="Stock P."/>
            <person name="Goodrich-Blair H."/>
        </authorList>
    </citation>
    <scope>NUCLEOTIDE SEQUENCE [LARGE SCALE GENOMIC DNA]</scope>
    <source>
        <strain evidence="1">Oregonense</strain>
    </source>
</reference>
<proteinExistence type="predicted"/>
<gene>
    <name evidence="1" type="ORF">XBO1_1240029</name>
</gene>
<dbReference type="EMBL" id="CBSX010000029">
    <property type="protein sequence ID" value="CDH04328.1"/>
    <property type="molecule type" value="Genomic_DNA"/>
</dbReference>
<evidence type="ECO:0000313" key="2">
    <source>
        <dbReference type="Proteomes" id="UP000028483"/>
    </source>
</evidence>
<evidence type="ECO:0000313" key="1">
    <source>
        <dbReference type="EMBL" id="CDH04328.1"/>
    </source>
</evidence>
<protein>
    <submittedName>
        <fullName evidence="1">Uncharacterized protein</fullName>
    </submittedName>
</protein>